<dbReference type="PANTHER" id="PTHR32039:SF7">
    <property type="entry name" value="COMPETENCE PROTEIN COMM"/>
    <property type="match status" value="1"/>
</dbReference>
<dbReference type="KEGG" id="awe:JG540_06870"/>
<evidence type="ECO:0000313" key="3">
    <source>
        <dbReference type="EMBL" id="QQM66799.1"/>
    </source>
</evidence>
<dbReference type="InterPro" id="IPR025158">
    <property type="entry name" value="Mg_chelat-rel_C"/>
</dbReference>
<dbReference type="InterPro" id="IPR000523">
    <property type="entry name" value="Mg_chelatse_chII-like_cat_dom"/>
</dbReference>
<dbReference type="Proteomes" id="UP000595895">
    <property type="component" value="Chromosome"/>
</dbReference>
<dbReference type="GO" id="GO:0005524">
    <property type="term" value="F:ATP binding"/>
    <property type="evidence" value="ECO:0007669"/>
    <property type="project" value="InterPro"/>
</dbReference>
<dbReference type="Pfam" id="PF13541">
    <property type="entry name" value="ChlI"/>
    <property type="match status" value="1"/>
</dbReference>
<dbReference type="InterPro" id="IPR014721">
    <property type="entry name" value="Ribsml_uS5_D2-typ_fold_subgr"/>
</dbReference>
<dbReference type="SMART" id="SM00382">
    <property type="entry name" value="AAA"/>
    <property type="match status" value="1"/>
</dbReference>
<evidence type="ECO:0000313" key="4">
    <source>
        <dbReference type="Proteomes" id="UP000595895"/>
    </source>
</evidence>
<protein>
    <submittedName>
        <fullName evidence="3">YifB family Mg chelatase-like AAA ATPase</fullName>
    </submittedName>
</protein>
<keyword evidence="4" id="KW-1185">Reference proteome</keyword>
<dbReference type="InterPro" id="IPR020568">
    <property type="entry name" value="Ribosomal_Su5_D2-typ_SF"/>
</dbReference>
<dbReference type="Gene3D" id="3.40.50.300">
    <property type="entry name" value="P-loop containing nucleotide triphosphate hydrolases"/>
    <property type="match status" value="1"/>
</dbReference>
<dbReference type="EMBL" id="CP066802">
    <property type="protein sequence ID" value="QQM66799.1"/>
    <property type="molecule type" value="Genomic_DNA"/>
</dbReference>
<organism evidence="3 4">
    <name type="scientific">Actinomyces weissii</name>
    <dbReference type="NCBI Taxonomy" id="675090"/>
    <lineage>
        <taxon>Bacteria</taxon>
        <taxon>Bacillati</taxon>
        <taxon>Actinomycetota</taxon>
        <taxon>Actinomycetes</taxon>
        <taxon>Actinomycetales</taxon>
        <taxon>Actinomycetaceae</taxon>
        <taxon>Actinomyces</taxon>
    </lineage>
</organism>
<gene>
    <name evidence="3" type="ORF">JG540_06870</name>
</gene>
<dbReference type="InterPro" id="IPR027417">
    <property type="entry name" value="P-loop_NTPase"/>
</dbReference>
<dbReference type="InterPro" id="IPR045006">
    <property type="entry name" value="CHLI-like"/>
</dbReference>
<reference evidence="3 4" key="1">
    <citation type="submission" date="2020-12" db="EMBL/GenBank/DDBJ databases">
        <authorList>
            <person name="Zhou J."/>
        </authorList>
    </citation>
    <scope>NUCLEOTIDE SEQUENCE [LARGE SCALE GENOMIC DNA]</scope>
    <source>
        <strain evidence="3 4">CCUG 61299</strain>
    </source>
</reference>
<dbReference type="InterPro" id="IPR003593">
    <property type="entry name" value="AAA+_ATPase"/>
</dbReference>
<accession>A0A7T7M8T3</accession>
<dbReference type="PANTHER" id="PTHR32039">
    <property type="entry name" value="MAGNESIUM-CHELATASE SUBUNIT CHLI"/>
    <property type="match status" value="1"/>
</dbReference>
<comment type="similarity">
    <text evidence="1">Belongs to the Mg-chelatase subunits D/I family. ComM subfamily.</text>
</comment>
<name>A0A7T7M8T3_9ACTO</name>
<dbReference type="Gene3D" id="3.30.230.10">
    <property type="match status" value="1"/>
</dbReference>
<evidence type="ECO:0000256" key="1">
    <source>
        <dbReference type="ARBA" id="ARBA00006354"/>
    </source>
</evidence>
<dbReference type="CDD" id="cd00009">
    <property type="entry name" value="AAA"/>
    <property type="match status" value="1"/>
</dbReference>
<dbReference type="InterPro" id="IPR004482">
    <property type="entry name" value="Mg_chelat-rel"/>
</dbReference>
<dbReference type="Pfam" id="PF01078">
    <property type="entry name" value="Mg_chelatase"/>
    <property type="match status" value="1"/>
</dbReference>
<dbReference type="Pfam" id="PF13335">
    <property type="entry name" value="Mg_chelatase_C"/>
    <property type="match status" value="1"/>
</dbReference>
<sequence>MALGRTRAVALTGLEGHLVDVEAHAVSGLPGFTLVGLPDAALRESKERVRAALSSCGVAWGEHRVTINLFPADLRKTGTGFDLSLALAVLGALGVIPPGGASRLAQVMLVGELGLDGSVHPVRGVLPAVAAAVAAGLEQVVVAAGCEAEARLVRGAQVRGVRHVGELVLEYGGRLKEPVRRALEQLLETGAPAVRARAVAPETPQVPDLREVVGQAQARRALEVAAAGGHHLLLVGPPGAGKTMLAERLPGILPPLEHEDAVTVTSIHSLAGSFNPDQGLLTAPPLRAPHHTATRAAVVGGGSGTPRPGDVSLAHRGVLFLDEAPEFSSGVLDCLRQPLESGTVTIDRVAGRATYPAAFQLVMAANPCPCGKASGRGLECTCTSLQRRRYFSRLSGPLLDRLDIQVEVGPVQAADLVGLEPSEPSAVVAERVRAARERTARRLAGTPWRLNAQVPGSWLRGPDSGTDPRLVSRLMEALERGVLSLRGVDRVLRLAWTLADLAGQRTPGATELGAALSLRTRGGGYGG</sequence>
<dbReference type="SUPFAM" id="SSF54211">
    <property type="entry name" value="Ribosomal protein S5 domain 2-like"/>
    <property type="match status" value="1"/>
</dbReference>
<dbReference type="SUPFAM" id="SSF52540">
    <property type="entry name" value="P-loop containing nucleoside triphosphate hydrolases"/>
    <property type="match status" value="1"/>
</dbReference>
<proteinExistence type="inferred from homology"/>
<dbReference type="RefSeq" id="WP_200274888.1">
    <property type="nucleotide sequence ID" value="NZ_CP066802.1"/>
</dbReference>
<evidence type="ECO:0000259" key="2">
    <source>
        <dbReference type="SMART" id="SM00382"/>
    </source>
</evidence>
<feature type="domain" description="AAA+ ATPase" evidence="2">
    <location>
        <begin position="228"/>
        <end position="412"/>
    </location>
</feature>
<dbReference type="NCBIfam" id="TIGR00368">
    <property type="entry name" value="YifB family Mg chelatase-like AAA ATPase"/>
    <property type="match status" value="1"/>
</dbReference>
<dbReference type="AlphaFoldDB" id="A0A7T7M8T3"/>